<sequence length="117" mass="13072">MNIQAQGWWEQDCYGRQTMDPLLLDFVDGEVSGSGNDIVGPFTMSGVIKDGNVAIKKHYVGQHDTDYIGQFDGEGTMQGKWHIHEMTGPWMIHLRGQVGGRHRDCGGDQEPADIRQI</sequence>
<reference evidence="1 2" key="1">
    <citation type="submission" date="2019-02" db="EMBL/GenBank/DDBJ databases">
        <title>Deep-cultivation of Planctomycetes and their phenomic and genomic characterization uncovers novel biology.</title>
        <authorList>
            <person name="Wiegand S."/>
            <person name="Jogler M."/>
            <person name="Boedeker C."/>
            <person name="Pinto D."/>
            <person name="Vollmers J."/>
            <person name="Rivas-Marin E."/>
            <person name="Kohn T."/>
            <person name="Peeters S.H."/>
            <person name="Heuer A."/>
            <person name="Rast P."/>
            <person name="Oberbeckmann S."/>
            <person name="Bunk B."/>
            <person name="Jeske O."/>
            <person name="Meyerdierks A."/>
            <person name="Storesund J.E."/>
            <person name="Kallscheuer N."/>
            <person name="Luecker S."/>
            <person name="Lage O.M."/>
            <person name="Pohl T."/>
            <person name="Merkel B.J."/>
            <person name="Hornburger P."/>
            <person name="Mueller R.-W."/>
            <person name="Bruemmer F."/>
            <person name="Labrenz M."/>
            <person name="Spormann A.M."/>
            <person name="Op den Camp H."/>
            <person name="Overmann J."/>
            <person name="Amann R."/>
            <person name="Jetten M.S.M."/>
            <person name="Mascher T."/>
            <person name="Medema M.H."/>
            <person name="Devos D.P."/>
            <person name="Kaster A.-K."/>
            <person name="Ovreas L."/>
            <person name="Rohde M."/>
            <person name="Galperin M.Y."/>
            <person name="Jogler C."/>
        </authorList>
    </citation>
    <scope>NUCLEOTIDE SEQUENCE [LARGE SCALE GENOMIC DNA]</scope>
    <source>
        <strain evidence="1 2">K23_9</strain>
    </source>
</reference>
<keyword evidence="2" id="KW-1185">Reference proteome</keyword>
<evidence type="ECO:0000313" key="2">
    <source>
        <dbReference type="Proteomes" id="UP000319817"/>
    </source>
</evidence>
<evidence type="ECO:0000313" key="1">
    <source>
        <dbReference type="EMBL" id="QDT08116.1"/>
    </source>
</evidence>
<dbReference type="AlphaFoldDB" id="A0A517NLV6"/>
<dbReference type="OrthoDB" id="280443at2"/>
<accession>A0A517NLV6</accession>
<protein>
    <submittedName>
        <fullName evidence="1">Uncharacterized protein</fullName>
    </submittedName>
</protein>
<gene>
    <name evidence="1" type="ORF">K239x_00470</name>
</gene>
<name>A0A517NLV6_9BACT</name>
<dbReference type="RefSeq" id="WP_145415713.1">
    <property type="nucleotide sequence ID" value="NZ_CP036526.1"/>
</dbReference>
<dbReference type="Proteomes" id="UP000319817">
    <property type="component" value="Chromosome"/>
</dbReference>
<proteinExistence type="predicted"/>
<dbReference type="EMBL" id="CP036526">
    <property type="protein sequence ID" value="QDT08116.1"/>
    <property type="molecule type" value="Genomic_DNA"/>
</dbReference>
<organism evidence="1 2">
    <name type="scientific">Stieleria marina</name>
    <dbReference type="NCBI Taxonomy" id="1930275"/>
    <lineage>
        <taxon>Bacteria</taxon>
        <taxon>Pseudomonadati</taxon>
        <taxon>Planctomycetota</taxon>
        <taxon>Planctomycetia</taxon>
        <taxon>Pirellulales</taxon>
        <taxon>Pirellulaceae</taxon>
        <taxon>Stieleria</taxon>
    </lineage>
</organism>